<keyword evidence="3" id="KW-0408">Iron</keyword>
<keyword evidence="3" id="KW-0349">Heme</keyword>
<comment type="similarity">
    <text evidence="2 3">Belongs to the cytochrome P450 family.</text>
</comment>
<dbReference type="PANTHER" id="PTHR24305">
    <property type="entry name" value="CYTOCHROME P450"/>
    <property type="match status" value="1"/>
</dbReference>
<dbReference type="Proteomes" id="UP000696294">
    <property type="component" value="Unassembled WGS sequence"/>
</dbReference>
<proteinExistence type="inferred from homology"/>
<gene>
    <name evidence="4" type="ORF">HCN51_14240</name>
</gene>
<sequence length="451" mass="49270">MFTGVTGRLRTMSSWRLAVELSRGGVAAMLDRLALESRGEIVRLGLGPFQPYLISHPGHVGHILRERADNYPRGAAMWQALGRLSGQGIAGEGPRWRASRDILRSALSAGYLHDHGEQIASSVAAGVEDLGRRARGGRPVDGGAEMTRLVHRVINPVFFGGRIPQDDCDRLGAEIGAALGSLLWRMALPGVPYAVPLPGDRAFRRADRTVRQLLHPVITAARQAPGGGHDLMTALLNGTGADGRPLSDDHVGQDIVALFVAGSDSTSLTLQWLWVALTEHPRIAAKVHKEVDHVLDGGPPRPDHARRLVYTQMVLAEVMRLSCMAWAVPRVALSGDVIDGVRIPAGATVVLSPYLTHRLPQLWERPLEFRPERFARERVRARHPLAYLPFGAGEHQCVGQAFVLQEMTLIVACLMSRFEVRVLDHVRSRLALMLEPGGPVRLTLTPRPGRV</sequence>
<dbReference type="PRINTS" id="PR00463">
    <property type="entry name" value="EP450I"/>
</dbReference>
<dbReference type="Gene3D" id="1.10.630.10">
    <property type="entry name" value="Cytochrome P450"/>
    <property type="match status" value="1"/>
</dbReference>
<dbReference type="InterPro" id="IPR002401">
    <property type="entry name" value="Cyt_P450_E_grp-I"/>
</dbReference>
<dbReference type="PANTHER" id="PTHR24305:SF166">
    <property type="entry name" value="CYTOCHROME P450 12A4, MITOCHONDRIAL-RELATED"/>
    <property type="match status" value="1"/>
</dbReference>
<keyword evidence="3" id="KW-0503">Monooxygenase</keyword>
<dbReference type="InterPro" id="IPR050121">
    <property type="entry name" value="Cytochrome_P450_monoxygenase"/>
</dbReference>
<comment type="cofactor">
    <cofactor evidence="1">
        <name>heme</name>
        <dbReference type="ChEBI" id="CHEBI:30413"/>
    </cofactor>
</comment>
<protein>
    <submittedName>
        <fullName evidence="4">Cytochrome P450</fullName>
    </submittedName>
</protein>
<dbReference type="InterPro" id="IPR017972">
    <property type="entry name" value="Cyt_P450_CS"/>
</dbReference>
<dbReference type="RefSeq" id="WP_168010116.1">
    <property type="nucleotide sequence ID" value="NZ_JAATEP010000008.1"/>
</dbReference>
<dbReference type="EMBL" id="JAATEP010000008">
    <property type="protein sequence ID" value="NJP90599.1"/>
    <property type="molecule type" value="Genomic_DNA"/>
</dbReference>
<dbReference type="Pfam" id="PF00067">
    <property type="entry name" value="p450"/>
    <property type="match status" value="1"/>
</dbReference>
<organism evidence="4 5">
    <name type="scientific">Nonomuraea composti</name>
    <dbReference type="NCBI Taxonomy" id="2720023"/>
    <lineage>
        <taxon>Bacteria</taxon>
        <taxon>Bacillati</taxon>
        <taxon>Actinomycetota</taxon>
        <taxon>Actinomycetes</taxon>
        <taxon>Streptosporangiales</taxon>
        <taxon>Streptosporangiaceae</taxon>
        <taxon>Nonomuraea</taxon>
    </lineage>
</organism>
<dbReference type="InterPro" id="IPR001128">
    <property type="entry name" value="Cyt_P450"/>
</dbReference>
<dbReference type="PRINTS" id="PR00385">
    <property type="entry name" value="P450"/>
</dbReference>
<dbReference type="PROSITE" id="PS00086">
    <property type="entry name" value="CYTOCHROME_P450"/>
    <property type="match status" value="1"/>
</dbReference>
<evidence type="ECO:0000313" key="4">
    <source>
        <dbReference type="EMBL" id="NJP90599.1"/>
    </source>
</evidence>
<dbReference type="InterPro" id="IPR036396">
    <property type="entry name" value="Cyt_P450_sf"/>
</dbReference>
<reference evidence="4 5" key="1">
    <citation type="submission" date="2020-03" db="EMBL/GenBank/DDBJ databases">
        <title>WGS of actinomycetes isolated from Thailand.</title>
        <authorList>
            <person name="Thawai C."/>
        </authorList>
    </citation>
    <scope>NUCLEOTIDE SEQUENCE [LARGE SCALE GENOMIC DNA]</scope>
    <source>
        <strain evidence="4 5">FMUSA5-5</strain>
    </source>
</reference>
<keyword evidence="5" id="KW-1185">Reference proteome</keyword>
<evidence type="ECO:0000256" key="3">
    <source>
        <dbReference type="RuleBase" id="RU000461"/>
    </source>
</evidence>
<keyword evidence="3" id="KW-0560">Oxidoreductase</keyword>
<evidence type="ECO:0000256" key="1">
    <source>
        <dbReference type="ARBA" id="ARBA00001971"/>
    </source>
</evidence>
<evidence type="ECO:0000256" key="2">
    <source>
        <dbReference type="ARBA" id="ARBA00010617"/>
    </source>
</evidence>
<keyword evidence="3" id="KW-0479">Metal-binding</keyword>
<comment type="caution">
    <text evidence="4">The sequence shown here is derived from an EMBL/GenBank/DDBJ whole genome shotgun (WGS) entry which is preliminary data.</text>
</comment>
<accession>A0ABX1B2Q4</accession>
<name>A0ABX1B2Q4_9ACTN</name>
<dbReference type="SUPFAM" id="SSF48264">
    <property type="entry name" value="Cytochrome P450"/>
    <property type="match status" value="1"/>
</dbReference>
<evidence type="ECO:0000313" key="5">
    <source>
        <dbReference type="Proteomes" id="UP000696294"/>
    </source>
</evidence>